<feature type="domain" description="VOC" evidence="1">
    <location>
        <begin position="1"/>
        <end position="125"/>
    </location>
</feature>
<dbReference type="AlphaFoldDB" id="B0T9V9"/>
<name>B0T9V9_CAUSK</name>
<reference evidence="2" key="1">
    <citation type="submission" date="2008-01" db="EMBL/GenBank/DDBJ databases">
        <title>Complete sequence of plasmid2 pCAUL02 of Caulobacter sp. K31.</title>
        <authorList>
            <consortium name="US DOE Joint Genome Institute"/>
            <person name="Copeland A."/>
            <person name="Lucas S."/>
            <person name="Lapidus A."/>
            <person name="Barry K."/>
            <person name="Glavina del Rio T."/>
            <person name="Dalin E."/>
            <person name="Tice H."/>
            <person name="Pitluck S."/>
            <person name="Bruce D."/>
            <person name="Goodwin L."/>
            <person name="Thompson L.S."/>
            <person name="Brettin T."/>
            <person name="Detter J.C."/>
            <person name="Han C."/>
            <person name="Schmutz J."/>
            <person name="Larimer F."/>
            <person name="Land M."/>
            <person name="Hauser L."/>
            <person name="Kyrpides N."/>
            <person name="Kim E."/>
            <person name="Stephens C."/>
            <person name="Richardson P."/>
        </authorList>
    </citation>
    <scope>NUCLEOTIDE SEQUENCE [LARGE SCALE GENOMIC DNA]</scope>
    <source>
        <strain evidence="2">K31</strain>
        <plasmid evidence="2">pCAUL02</plasmid>
    </source>
</reference>
<dbReference type="SUPFAM" id="SSF54593">
    <property type="entry name" value="Glyoxalase/Bleomycin resistance protein/Dihydroxybiphenyl dioxygenase"/>
    <property type="match status" value="1"/>
</dbReference>
<dbReference type="PANTHER" id="PTHR35006:SF1">
    <property type="entry name" value="BLL2941 PROTEIN"/>
    <property type="match status" value="1"/>
</dbReference>
<dbReference type="Gene3D" id="3.10.180.10">
    <property type="entry name" value="2,3-Dihydroxybiphenyl 1,2-Dioxygenase, domain 1"/>
    <property type="match status" value="1"/>
</dbReference>
<dbReference type="eggNOG" id="COG0346">
    <property type="taxonomic scope" value="Bacteria"/>
</dbReference>
<dbReference type="HOGENOM" id="CLU_046006_6_0_5"/>
<keyword evidence="2" id="KW-0223">Dioxygenase</keyword>
<dbReference type="PANTHER" id="PTHR35006">
    <property type="entry name" value="GLYOXALASE FAMILY PROTEIN (AFU_ORTHOLOGUE AFUA_5G14830)"/>
    <property type="match status" value="1"/>
</dbReference>
<dbReference type="GO" id="GO:0051213">
    <property type="term" value="F:dioxygenase activity"/>
    <property type="evidence" value="ECO:0007669"/>
    <property type="project" value="UniProtKB-KW"/>
</dbReference>
<dbReference type="InterPro" id="IPR029068">
    <property type="entry name" value="Glyas_Bleomycin-R_OHBP_Dase"/>
</dbReference>
<dbReference type="InterPro" id="IPR004360">
    <property type="entry name" value="Glyas_Fos-R_dOase_dom"/>
</dbReference>
<dbReference type="KEGG" id="cak:Caul_5391"/>
<accession>B0T9V9</accession>
<dbReference type="PROSITE" id="PS51819">
    <property type="entry name" value="VOC"/>
    <property type="match status" value="1"/>
</dbReference>
<evidence type="ECO:0000313" key="2">
    <source>
        <dbReference type="EMBL" id="ABZ74508.1"/>
    </source>
</evidence>
<organism evidence="2">
    <name type="scientific">Caulobacter sp. (strain K31)</name>
    <dbReference type="NCBI Taxonomy" id="366602"/>
    <lineage>
        <taxon>Bacteria</taxon>
        <taxon>Pseudomonadati</taxon>
        <taxon>Pseudomonadota</taxon>
        <taxon>Alphaproteobacteria</taxon>
        <taxon>Caulobacterales</taxon>
        <taxon>Caulobacteraceae</taxon>
        <taxon>Caulobacter</taxon>
    </lineage>
</organism>
<dbReference type="InterPro" id="IPR037523">
    <property type="entry name" value="VOC_core"/>
</dbReference>
<proteinExistence type="predicted"/>
<dbReference type="CDD" id="cd07262">
    <property type="entry name" value="VOC_like"/>
    <property type="match status" value="1"/>
</dbReference>
<evidence type="ECO:0000259" key="1">
    <source>
        <dbReference type="PROSITE" id="PS51819"/>
    </source>
</evidence>
<dbReference type="Pfam" id="PF00903">
    <property type="entry name" value="Glyoxalase"/>
    <property type="match status" value="1"/>
</dbReference>
<geneLocation type="plasmid" evidence="2">
    <name>pCAUL02</name>
</geneLocation>
<dbReference type="EMBL" id="CP000929">
    <property type="protein sequence ID" value="ABZ74508.1"/>
    <property type="molecule type" value="Genomic_DNA"/>
</dbReference>
<gene>
    <name evidence="2" type="ordered locus">Caul_5391</name>
</gene>
<sequence>MYFHVMLGANDLDASRRFYDATFGVLGVSAKGPFRDDPPAFLYGEPETGLFLVTKPQDGKEACHANGGTVMFKARSKAMADAWYEAGLASGGSDVSGPPAPGALPNTVMGYLRDPTGNKVAVVAFV</sequence>
<dbReference type="OrthoDB" id="9807407at2"/>
<keyword evidence="2" id="KW-0614">Plasmid</keyword>
<keyword evidence="2" id="KW-0560">Oxidoreductase</keyword>
<protein>
    <submittedName>
        <fullName evidence="2">Glyoxalase/bleomycin resistance protein/dioxygenase</fullName>
    </submittedName>
</protein>